<feature type="signal peptide" evidence="1">
    <location>
        <begin position="1"/>
        <end position="22"/>
    </location>
</feature>
<dbReference type="EMBL" id="QGKM01000036">
    <property type="protein sequence ID" value="PWQ96657.1"/>
    <property type="molecule type" value="Genomic_DNA"/>
</dbReference>
<protein>
    <recommendedName>
        <fullName evidence="4">DUF2279 domain-containing protein</fullName>
    </recommendedName>
</protein>
<feature type="chain" id="PRO_5016275553" description="DUF2279 domain-containing protein" evidence="1">
    <location>
        <begin position="23"/>
        <end position="290"/>
    </location>
</feature>
<dbReference type="InterPro" id="IPR018736">
    <property type="entry name" value="DUF2279_periplasmic_lipo"/>
</dbReference>
<evidence type="ECO:0000313" key="2">
    <source>
        <dbReference type="EMBL" id="PWQ96657.1"/>
    </source>
</evidence>
<name>A0A317CE63_9GAMM</name>
<dbReference type="OrthoDB" id="8903620at2"/>
<dbReference type="Proteomes" id="UP000245539">
    <property type="component" value="Unassembled WGS sequence"/>
</dbReference>
<comment type="caution">
    <text evidence="2">The sequence shown here is derived from an EMBL/GenBank/DDBJ whole genome shotgun (WGS) entry which is preliminary data.</text>
</comment>
<accession>A0A317CE63</accession>
<reference evidence="2 3" key="1">
    <citation type="submission" date="2018-05" db="EMBL/GenBank/DDBJ databases">
        <title>Leucothrix arctica sp. nov., isolated from Arctic seawater.</title>
        <authorList>
            <person name="Choi A."/>
            <person name="Baek K."/>
        </authorList>
    </citation>
    <scope>NUCLEOTIDE SEQUENCE [LARGE SCALE GENOMIC DNA]</scope>
    <source>
        <strain evidence="2 3">JCM 18388</strain>
    </source>
</reference>
<dbReference type="Pfam" id="PF10043">
    <property type="entry name" value="DUF2279"/>
    <property type="match status" value="1"/>
</dbReference>
<dbReference type="RefSeq" id="WP_109838047.1">
    <property type="nucleotide sequence ID" value="NZ_QGKM01000036.1"/>
</dbReference>
<keyword evidence="3" id="KW-1185">Reference proteome</keyword>
<sequence length="290" mass="32495">MKKIFIATVLTTSSMHIQTVQADSITNDPLSISDAANAIKWEVGLVTAGALYLGLDSWDWGSSNSFKFNNEGWFGLDTGSAGADKLGHMYSSYLMNELFNKRLNLKTNNKIEAARKSALFSSAIMLGVEVFDGYSNDHGFSYEDLILNTAGIGISYLKNTVPGLDDKLDLRVEYKPTDAYSDHPITDYSGYTYLAALKLGGFERLKGTPLKYLELQLGYHTEGFKKNEQEQFPEAKTELQFGVGLDLSELIFKPINKNRDNAFIHSMGTFFRYYRLPGTYIATEIQERVE</sequence>
<gene>
    <name evidence="2" type="ORF">DKW60_12810</name>
</gene>
<organism evidence="2 3">
    <name type="scientific">Leucothrix pacifica</name>
    <dbReference type="NCBI Taxonomy" id="1247513"/>
    <lineage>
        <taxon>Bacteria</taxon>
        <taxon>Pseudomonadati</taxon>
        <taxon>Pseudomonadota</taxon>
        <taxon>Gammaproteobacteria</taxon>
        <taxon>Thiotrichales</taxon>
        <taxon>Thiotrichaceae</taxon>
        <taxon>Leucothrix</taxon>
    </lineage>
</organism>
<proteinExistence type="predicted"/>
<evidence type="ECO:0000313" key="3">
    <source>
        <dbReference type="Proteomes" id="UP000245539"/>
    </source>
</evidence>
<dbReference type="AlphaFoldDB" id="A0A317CE63"/>
<evidence type="ECO:0008006" key="4">
    <source>
        <dbReference type="Google" id="ProtNLM"/>
    </source>
</evidence>
<evidence type="ECO:0000256" key="1">
    <source>
        <dbReference type="SAM" id="SignalP"/>
    </source>
</evidence>
<keyword evidence="1" id="KW-0732">Signal</keyword>